<dbReference type="Pfam" id="PF12799">
    <property type="entry name" value="LRR_4"/>
    <property type="match status" value="1"/>
</dbReference>
<dbReference type="PANTHER" id="PTHR46652:SF3">
    <property type="entry name" value="LEUCINE-RICH REPEAT-CONTAINING PROTEIN 9"/>
    <property type="match status" value="1"/>
</dbReference>
<name>A0A380TFV2_9ZZZZ</name>
<dbReference type="InterPro" id="IPR050836">
    <property type="entry name" value="SDS22/Internalin_LRR"/>
</dbReference>
<dbReference type="AlphaFoldDB" id="A0A380TFV2"/>
<dbReference type="SUPFAM" id="SSF52058">
    <property type="entry name" value="L domain-like"/>
    <property type="match status" value="1"/>
</dbReference>
<dbReference type="Gene3D" id="3.80.10.10">
    <property type="entry name" value="Ribonuclease Inhibitor"/>
    <property type="match status" value="1"/>
</dbReference>
<dbReference type="PROSITE" id="PS51450">
    <property type="entry name" value="LRR"/>
    <property type="match status" value="2"/>
</dbReference>
<evidence type="ECO:0000259" key="4">
    <source>
        <dbReference type="Pfam" id="PF16095"/>
    </source>
</evidence>
<sequence length="1031" mass="113894">MSGETEGERIALELIAEEAKARTGTLDLGQLGLTALPEALFALKHLTRLNLGWGIHDEDGNWQDNRSDIAPNAIEGSLARLKQLPNLAALSLSYCQLESLKELPALANLQEFDCSSNNVSNLEPLARLVNLQMLHCAGTEVSDLGPLDALANLHSLDCFMTNVSDLRPLTGLINLQSLVCYNTTLSDLGPLAGLINLQSLNCATTKVSDLGPLAGLLNLQLLHCNRSKVSDLRPLTGLVNLQSLRCSETQVSDLGPLAGLVNLETLDCSRTRVSDLGPLANLTAIGTLDLSGCRLADFPRWLLERPSLEELILYQTEIPGVPDAVLWQRYSDNCLESLRAHVRDLDVGAAPVLDVKLLVLGNGRVGKTQLCRRLRGEAYDESEASTHGIATTRAPLPGSDGGAATPLQIWDFGGQDLYHGTHALFTRANALFLLLWSPALENTAEEMVDGITFRNQPLAYWVDYVRHLGGKRSAVVVVQARCDRVEDEALCPVSEAELFAAFGFVRMLRFSARTDRGRATLEEALAEAAAWLRQQEGIATIGAGRARVKEKLEALRDADAGLPPAARQYRTLSQAHFQDLCAAAGGVSSPPHLLEYLHNAGIVFYRQGLFHDQIILDQGWALDAIYAVFHRDRCYRWIRRNHGRFTRADLADWVWGEHSEGEQALFLSMMQSCGVCFVHREAAQGLEAEYIAPDLLPARAAMELELVQKWDAEAETEEASFTYALLHPGLIRSIIARIGRDAGIAADYWQGGVYVYEVRTGSRGMIEAEKGDAWGGRIRVQAQRGRAGELLLRLCTLVKWENSIAGITPEAVAAPAGGRLDAGLQVPGEEAALPAPMTFAQEPSPQPEWCVSYAWGDETPEGRGREGVVDRLCERAEAQGKTILRDKTAMGLGEQISKFMDRIGRANRVFIILSDKYLTSPFCMFELSEVWRNCRQDDEEFLKRIRVYTLPCAKIWKLKDQLRYVEYWQSEFTELEAIVKNINFFNLSDKHFKALQCARAFSRDVSGILGTVADILQPRDFEDLVKYGFAD</sequence>
<reference evidence="5" key="1">
    <citation type="submission" date="2018-07" db="EMBL/GenBank/DDBJ databases">
        <authorList>
            <person name="Quirk P.G."/>
            <person name="Krulwich T.A."/>
        </authorList>
    </citation>
    <scope>NUCLEOTIDE SEQUENCE</scope>
</reference>
<dbReference type="GO" id="GO:0007165">
    <property type="term" value="P:signal transduction"/>
    <property type="evidence" value="ECO:0007669"/>
    <property type="project" value="InterPro"/>
</dbReference>
<dbReference type="SUPFAM" id="SSF52540">
    <property type="entry name" value="P-loop containing nucleoside triphosphate hydrolases"/>
    <property type="match status" value="1"/>
</dbReference>
<organism evidence="5">
    <name type="scientific">metagenome</name>
    <dbReference type="NCBI Taxonomy" id="256318"/>
    <lineage>
        <taxon>unclassified sequences</taxon>
        <taxon>metagenomes</taxon>
    </lineage>
</organism>
<evidence type="ECO:0000259" key="3">
    <source>
        <dbReference type="Pfam" id="PF13676"/>
    </source>
</evidence>
<dbReference type="SUPFAM" id="SSF52200">
    <property type="entry name" value="Toll/Interleukin receptor TIR domain"/>
    <property type="match status" value="1"/>
</dbReference>
<evidence type="ECO:0000313" key="5">
    <source>
        <dbReference type="EMBL" id="SUS07166.1"/>
    </source>
</evidence>
<dbReference type="Pfam" id="PF08477">
    <property type="entry name" value="Roc"/>
    <property type="match status" value="1"/>
</dbReference>
<dbReference type="InterPro" id="IPR035897">
    <property type="entry name" value="Toll_tir_struct_dom_sf"/>
</dbReference>
<accession>A0A380TFV2</accession>
<dbReference type="InterPro" id="IPR025875">
    <property type="entry name" value="Leu-rich_rpt_4"/>
</dbReference>
<evidence type="ECO:0000256" key="2">
    <source>
        <dbReference type="ARBA" id="ARBA00022737"/>
    </source>
</evidence>
<feature type="domain" description="TIR" evidence="3">
    <location>
        <begin position="851"/>
        <end position="970"/>
    </location>
</feature>
<dbReference type="InterPro" id="IPR032675">
    <property type="entry name" value="LRR_dom_sf"/>
</dbReference>
<dbReference type="InterPro" id="IPR000157">
    <property type="entry name" value="TIR_dom"/>
</dbReference>
<dbReference type="InterPro" id="IPR001611">
    <property type="entry name" value="Leu-rich_rpt"/>
</dbReference>
<feature type="domain" description="COR" evidence="4">
    <location>
        <begin position="565"/>
        <end position="696"/>
    </location>
</feature>
<gene>
    <name evidence="5" type="ORF">DF3PB_390011</name>
</gene>
<keyword evidence="2" id="KW-0677">Repeat</keyword>
<dbReference type="Pfam" id="PF13676">
    <property type="entry name" value="TIR_2"/>
    <property type="match status" value="1"/>
</dbReference>
<evidence type="ECO:0000256" key="1">
    <source>
        <dbReference type="ARBA" id="ARBA00022614"/>
    </source>
</evidence>
<protein>
    <submittedName>
        <fullName evidence="5">Uncharacterized protein</fullName>
    </submittedName>
</protein>
<dbReference type="EMBL" id="UIDG01000323">
    <property type="protein sequence ID" value="SUS07166.1"/>
    <property type="molecule type" value="Genomic_DNA"/>
</dbReference>
<dbReference type="Gene3D" id="3.40.50.300">
    <property type="entry name" value="P-loop containing nucleotide triphosphate hydrolases"/>
    <property type="match status" value="1"/>
</dbReference>
<proteinExistence type="predicted"/>
<dbReference type="InterPro" id="IPR032171">
    <property type="entry name" value="COR-A"/>
</dbReference>
<dbReference type="Pfam" id="PF16095">
    <property type="entry name" value="COR-A"/>
    <property type="match status" value="1"/>
</dbReference>
<dbReference type="Gene3D" id="3.40.50.10140">
    <property type="entry name" value="Toll/interleukin-1 receptor homology (TIR) domain"/>
    <property type="match status" value="1"/>
</dbReference>
<dbReference type="InterPro" id="IPR027417">
    <property type="entry name" value="P-loop_NTPase"/>
</dbReference>
<keyword evidence="1" id="KW-0433">Leucine-rich repeat</keyword>
<dbReference type="PANTHER" id="PTHR46652">
    <property type="entry name" value="LEUCINE-RICH REPEAT AND IQ DOMAIN-CONTAINING PROTEIN 1-RELATED"/>
    <property type="match status" value="1"/>
</dbReference>